<accession>A0A7W6KDA4</accession>
<gene>
    <name evidence="1" type="ORF">GCM10007422_34190</name>
    <name evidence="2" type="ORF">GGQ60_003672</name>
</gene>
<protein>
    <submittedName>
        <fullName evidence="2">Uncharacterized protein</fullName>
    </submittedName>
</protein>
<organism evidence="2 3">
    <name type="scientific">Pedobacter zeae</name>
    <dbReference type="NCBI Taxonomy" id="1737356"/>
    <lineage>
        <taxon>Bacteria</taxon>
        <taxon>Pseudomonadati</taxon>
        <taxon>Bacteroidota</taxon>
        <taxon>Sphingobacteriia</taxon>
        <taxon>Sphingobacteriales</taxon>
        <taxon>Sphingobacteriaceae</taxon>
        <taxon>Pedobacter</taxon>
    </lineage>
</organism>
<evidence type="ECO:0000313" key="3">
    <source>
        <dbReference type="Proteomes" id="UP000532273"/>
    </source>
</evidence>
<dbReference type="EMBL" id="BMHZ01000003">
    <property type="protein sequence ID" value="GGH13517.1"/>
    <property type="molecule type" value="Genomic_DNA"/>
</dbReference>
<name>A0A7W6KDA4_9SPHI</name>
<reference evidence="1" key="4">
    <citation type="submission" date="2024-05" db="EMBL/GenBank/DDBJ databases">
        <authorList>
            <person name="Sun Q."/>
            <person name="Zhou Y."/>
        </authorList>
    </citation>
    <scope>NUCLEOTIDE SEQUENCE</scope>
    <source>
        <strain evidence="1">CGMCC 1.15287</strain>
    </source>
</reference>
<sequence>MKTAITSFIETLRLNDHYKTADKFAKPQRGVFSILLNAEAAKKMGDEMNDRISEVTDTYFNAVVLCRKNKLTEAHAVLLSGDTAFEDFEEAPQRLIRLFKLSAWANYHYKAGQFNQGIDLLVSGLSLSAGLEAEGYEVLQFRRIEQLQNISRILFSSKKYLEGFTLLRSILRFIMSGNTDGLYINDWNHQKFMQIRQMTENTLDSVFIQLAILNSSAHETPFGDLFYYDFFFKELLETMETDTYNRSILYNWMYIKASYFKEGPESFLNNISIFLKDEEISPDYNKLKENLLLQSIRVLEKHECKDLKKVQEGVSLYLNNLQLVTL</sequence>
<keyword evidence="4" id="KW-1185">Reference proteome</keyword>
<dbReference type="AlphaFoldDB" id="A0A7W6KDA4"/>
<proteinExistence type="predicted"/>
<evidence type="ECO:0000313" key="2">
    <source>
        <dbReference type="EMBL" id="MBB4109663.1"/>
    </source>
</evidence>
<dbReference type="RefSeq" id="WP_183766832.1">
    <property type="nucleotide sequence ID" value="NZ_BMHZ01000003.1"/>
</dbReference>
<evidence type="ECO:0000313" key="1">
    <source>
        <dbReference type="EMBL" id="GGH13517.1"/>
    </source>
</evidence>
<reference evidence="4" key="2">
    <citation type="journal article" date="2019" name="Int. J. Syst. Evol. Microbiol.">
        <title>The Global Catalogue of Microorganisms (GCM) 10K type strain sequencing project: providing services to taxonomists for standard genome sequencing and annotation.</title>
        <authorList>
            <consortium name="The Broad Institute Genomics Platform"/>
            <consortium name="The Broad Institute Genome Sequencing Center for Infectious Disease"/>
            <person name="Wu L."/>
            <person name="Ma J."/>
        </authorList>
    </citation>
    <scope>NUCLEOTIDE SEQUENCE [LARGE SCALE GENOMIC DNA]</scope>
    <source>
        <strain evidence="4">CGMCC 1.15287</strain>
    </source>
</reference>
<dbReference type="Proteomes" id="UP000642938">
    <property type="component" value="Unassembled WGS sequence"/>
</dbReference>
<reference evidence="2 3" key="3">
    <citation type="submission" date="2020-08" db="EMBL/GenBank/DDBJ databases">
        <title>Genomic Encyclopedia of Type Strains, Phase IV (KMG-IV): sequencing the most valuable type-strain genomes for metagenomic binning, comparative biology and taxonomic classification.</title>
        <authorList>
            <person name="Goeker M."/>
        </authorList>
    </citation>
    <scope>NUCLEOTIDE SEQUENCE [LARGE SCALE GENOMIC DNA]</scope>
    <source>
        <strain evidence="2 3">DSM 100774</strain>
    </source>
</reference>
<reference evidence="1" key="1">
    <citation type="journal article" date="2014" name="Int. J. Syst. Evol. Microbiol.">
        <title>Complete genome of a new Firmicutes species belonging to the dominant human colonic microbiota ('Ruminococcus bicirculans') reveals two chromosomes and a selective capacity to utilize plant glucans.</title>
        <authorList>
            <consortium name="NISC Comparative Sequencing Program"/>
            <person name="Wegmann U."/>
            <person name="Louis P."/>
            <person name="Goesmann A."/>
            <person name="Henrissat B."/>
            <person name="Duncan S.H."/>
            <person name="Flint H.J."/>
        </authorList>
    </citation>
    <scope>NUCLEOTIDE SEQUENCE</scope>
    <source>
        <strain evidence="1">CGMCC 1.15287</strain>
    </source>
</reference>
<comment type="caution">
    <text evidence="2">The sequence shown here is derived from an EMBL/GenBank/DDBJ whole genome shotgun (WGS) entry which is preliminary data.</text>
</comment>
<dbReference type="EMBL" id="JACIEF010000003">
    <property type="protein sequence ID" value="MBB4109663.1"/>
    <property type="molecule type" value="Genomic_DNA"/>
</dbReference>
<evidence type="ECO:0000313" key="4">
    <source>
        <dbReference type="Proteomes" id="UP000642938"/>
    </source>
</evidence>
<dbReference type="Proteomes" id="UP000532273">
    <property type="component" value="Unassembled WGS sequence"/>
</dbReference>